<protein>
    <recommendedName>
        <fullName evidence="6">MYND-type zinc finger protein samB</fullName>
    </recommendedName>
</protein>
<gene>
    <name evidence="4" type="ORF">BDV26DRAFT_251861</name>
</gene>
<feature type="region of interest" description="Disordered" evidence="3">
    <location>
        <begin position="1072"/>
        <end position="1096"/>
    </location>
</feature>
<dbReference type="OrthoDB" id="5086500at2759"/>
<dbReference type="Proteomes" id="UP000326198">
    <property type="component" value="Unassembled WGS sequence"/>
</dbReference>
<dbReference type="EMBL" id="ML736156">
    <property type="protein sequence ID" value="KAE8383183.1"/>
    <property type="molecule type" value="Genomic_DNA"/>
</dbReference>
<dbReference type="Gene3D" id="1.25.40.10">
    <property type="entry name" value="Tetratricopeptide repeat domain"/>
    <property type="match status" value="2"/>
</dbReference>
<evidence type="ECO:0000256" key="2">
    <source>
        <dbReference type="ARBA" id="ARBA00022803"/>
    </source>
</evidence>
<dbReference type="PANTHER" id="PTHR45641:SF14">
    <property type="entry name" value="TETRATRICOPEPTIDE REPEAT PROTEIN (AFU_ORTHOLOGUE AFUA_6G03870)"/>
    <property type="match status" value="1"/>
</dbReference>
<dbReference type="Gene3D" id="6.10.140.2220">
    <property type="match status" value="1"/>
</dbReference>
<keyword evidence="5" id="KW-1185">Reference proteome</keyword>
<proteinExistence type="predicted"/>
<evidence type="ECO:0000313" key="4">
    <source>
        <dbReference type="EMBL" id="KAE8383183.1"/>
    </source>
</evidence>
<dbReference type="SUPFAM" id="SSF144232">
    <property type="entry name" value="HIT/MYND zinc finger-like"/>
    <property type="match status" value="1"/>
</dbReference>
<feature type="region of interest" description="Disordered" evidence="3">
    <location>
        <begin position="418"/>
        <end position="437"/>
    </location>
</feature>
<dbReference type="AlphaFoldDB" id="A0A5N7BNE4"/>
<keyword evidence="2" id="KW-0802">TPR repeat</keyword>
<name>A0A5N7BNE4_9EURO</name>
<feature type="region of interest" description="Disordered" evidence="3">
    <location>
        <begin position="292"/>
        <end position="326"/>
    </location>
</feature>
<dbReference type="PANTHER" id="PTHR45641">
    <property type="entry name" value="TETRATRICOPEPTIDE REPEAT PROTEIN (AFU_ORTHOLOGUE AFUA_6G03870)"/>
    <property type="match status" value="1"/>
</dbReference>
<accession>A0A5N7BNE4</accession>
<dbReference type="SUPFAM" id="SSF48452">
    <property type="entry name" value="TPR-like"/>
    <property type="match status" value="2"/>
</dbReference>
<organism evidence="4 5">
    <name type="scientific">Aspergillus bertholletiae</name>
    <dbReference type="NCBI Taxonomy" id="1226010"/>
    <lineage>
        <taxon>Eukaryota</taxon>
        <taxon>Fungi</taxon>
        <taxon>Dikarya</taxon>
        <taxon>Ascomycota</taxon>
        <taxon>Pezizomycotina</taxon>
        <taxon>Eurotiomycetes</taxon>
        <taxon>Eurotiomycetidae</taxon>
        <taxon>Eurotiales</taxon>
        <taxon>Aspergillaceae</taxon>
        <taxon>Aspergillus</taxon>
        <taxon>Aspergillus subgen. Circumdati</taxon>
    </lineage>
</organism>
<evidence type="ECO:0000256" key="3">
    <source>
        <dbReference type="SAM" id="MobiDB-lite"/>
    </source>
</evidence>
<evidence type="ECO:0000256" key="1">
    <source>
        <dbReference type="ARBA" id="ARBA00022737"/>
    </source>
</evidence>
<dbReference type="Pfam" id="PF13424">
    <property type="entry name" value="TPR_12"/>
    <property type="match status" value="1"/>
</dbReference>
<evidence type="ECO:0008006" key="6">
    <source>
        <dbReference type="Google" id="ProtNLM"/>
    </source>
</evidence>
<evidence type="ECO:0000313" key="5">
    <source>
        <dbReference type="Proteomes" id="UP000326198"/>
    </source>
</evidence>
<reference evidence="4 5" key="1">
    <citation type="submission" date="2019-04" db="EMBL/GenBank/DDBJ databases">
        <title>Friends and foes A comparative genomics studyof 23 Aspergillus species from section Flavi.</title>
        <authorList>
            <consortium name="DOE Joint Genome Institute"/>
            <person name="Kjaerbolling I."/>
            <person name="Vesth T."/>
            <person name="Frisvad J.C."/>
            <person name="Nybo J.L."/>
            <person name="Theobald S."/>
            <person name="Kildgaard S."/>
            <person name="Isbrandt T."/>
            <person name="Kuo A."/>
            <person name="Sato A."/>
            <person name="Lyhne E.K."/>
            <person name="Kogle M.E."/>
            <person name="Wiebenga A."/>
            <person name="Kun R.S."/>
            <person name="Lubbers R.J."/>
            <person name="Makela M.R."/>
            <person name="Barry K."/>
            <person name="Chovatia M."/>
            <person name="Clum A."/>
            <person name="Daum C."/>
            <person name="Haridas S."/>
            <person name="He G."/>
            <person name="LaButti K."/>
            <person name="Lipzen A."/>
            <person name="Mondo S."/>
            <person name="Riley R."/>
            <person name="Salamov A."/>
            <person name="Simmons B.A."/>
            <person name="Magnuson J.K."/>
            <person name="Henrissat B."/>
            <person name="Mortensen U.H."/>
            <person name="Larsen T.O."/>
            <person name="Devries R.P."/>
            <person name="Grigoriev I.V."/>
            <person name="Machida M."/>
            <person name="Baker S.E."/>
            <person name="Andersen M.R."/>
        </authorList>
    </citation>
    <scope>NUCLEOTIDE SEQUENCE [LARGE SCALE GENOMIC DNA]</scope>
    <source>
        <strain evidence="4 5">IBT 29228</strain>
    </source>
</reference>
<sequence>MRGVKEPETLPFPSLKQGKWCTAITVDHGHPSPWRNRNSTKSTPAYARWLDCLLTLLFRVYFLLSLLPYLSPFRVVTMQYDRYQSPTVDRVVDDKVPSDTRRELEKHIVLSDASHTTRLGSKTRILRASDVLLSLAGRSTSDTQEPSVGVESFQEVLRLYPPFRDDDGAILGAVDVRCPDCEAVFSSSKELKQHYLTKYCPGTAVAVYVMMRDRLITKGYRMEKRFVPLDSRPVRCYCGSCERHFAIDDDIPLDRQTHAPSYAKCRHCGEECNISYEPVLNDPRDDVSFRDTQRDIASPTNSRSSSITQMSTRGPKFPAAASPHDQSIAKKAKKIRDSWSLRKFSQSDEDELVAISFAGLYDLERVHAPKGLYQTFESSTTDTHPGRSVMSVTSSAINEVPAYGSKSSGLAFCENEHHRNDAQGSDGELLDDSQNEAAPRRQSFLERIFGRKVSKGISRARSTSSRGKKLIKKANSIRFSLVNKHSRSASRAATLEGVRTSMEVEKAAEIRQQANQTPLQDAEYVTLLRETQNIYVHVQYLSGGIVVHDASGRQRILQMDEAARLFSQLRDELAATTVRSQALTTRLRAEASLRQANCRAALLEYHDALKMLNTAPALDVDKLSRATILHSMGQAYRNLDMPSESEACYLEALGLYKRVLGRDNPKNFSVLHDLGALYERDGYATEAAALYERSFAGRLKMLGQNAPETLSSMQDLASLKVLLGDLKSALLLLEKVVPALETVFGLQHATTLNAMNHLSILYQKIGLSKESRTICSRTIPHCRTFFGINSPITRDAVVRYFQDSGNFDFPTDIKDILGHYQRSRDPDSLKVIHQLGRSYMDNGLNHDAAELFEALVEDFLAIKGPEASETFDALSALCVSREHLDSIDKAILAYKQLIHMANRTPVDHPSRNRIGYAERRISDLNRRRDILAEERKAWSLHEPTQCENCRTATKVLCNTCKVFRFCNEICQKQALQTHYPYCIPSVSLRESKSLAVKPKCPTSARDQAISKIRRVDKTKSVNVTASYTFYLDPRNFTTFRMKLNSDTNTVILFSPVCDIQYATIDNPLLDLSQGDSSSRSRSTSPSSTSSTTDLKGVRWLSPDRQEAIVYVPSEMPQPQARYVLVTPGREMLKSIIERRVSVRGGDGEKERFQALELPDEELIEFAQGSLLTGFLGEVFMHVIEWVWK</sequence>
<feature type="compositionally biased region" description="Low complexity" evidence="3">
    <location>
        <begin position="1076"/>
        <end position="1092"/>
    </location>
</feature>
<feature type="compositionally biased region" description="Polar residues" evidence="3">
    <location>
        <begin position="298"/>
        <end position="312"/>
    </location>
</feature>
<dbReference type="InterPro" id="IPR011990">
    <property type="entry name" value="TPR-like_helical_dom_sf"/>
</dbReference>
<keyword evidence="1" id="KW-0677">Repeat</keyword>